<sequence length="220" mass="24680">MVSNEEIKQRLEARRHGKPVEETFKMCSSCQTKNPEGAKFCVGCGKPLNEIVTPPRENPQIKMINSDFKLCPSCSSKNLKTAKFCVVCGKKFEPESVKETVEPVPSEVEEMTVTPSEPEEIESSKREGSLLEKIDDQDETEETVKDSEETLEVSGEVSEELSVETPSSEALKPGKPEKLPTEQVEVDPVEKIKKAKELLDIGAITQEEFDEIKRKYLEMI</sequence>
<dbReference type="KEGG" id="mcub:MCBB_1181"/>
<evidence type="ECO:0000313" key="5">
    <source>
        <dbReference type="Proteomes" id="UP000094707"/>
    </source>
</evidence>
<dbReference type="Pfam" id="PF09851">
    <property type="entry name" value="SHOCT"/>
    <property type="match status" value="1"/>
</dbReference>
<keyword evidence="5" id="KW-1185">Reference proteome</keyword>
<feature type="compositionally biased region" description="Basic and acidic residues" evidence="1">
    <location>
        <begin position="122"/>
        <end position="134"/>
    </location>
</feature>
<feature type="compositionally biased region" description="Low complexity" evidence="1">
    <location>
        <begin position="102"/>
        <end position="115"/>
    </location>
</feature>
<accession>A0A1D3L2K0</accession>
<evidence type="ECO:0000259" key="3">
    <source>
        <dbReference type="Pfam" id="PF12773"/>
    </source>
</evidence>
<dbReference type="PATRIC" id="fig|129848.4.peg.1193"/>
<feature type="domain" description="DZANK-type" evidence="3">
    <location>
        <begin position="27"/>
        <end position="89"/>
    </location>
</feature>
<proteinExistence type="predicted"/>
<feature type="region of interest" description="Disordered" evidence="1">
    <location>
        <begin position="102"/>
        <end position="186"/>
    </location>
</feature>
<dbReference type="InterPro" id="IPR025874">
    <property type="entry name" value="DZR"/>
</dbReference>
<dbReference type="InterPro" id="IPR018649">
    <property type="entry name" value="SHOCT"/>
</dbReference>
<dbReference type="RefSeq" id="WP_071906868.1">
    <property type="nucleotide sequence ID" value="NZ_LT607756.1"/>
</dbReference>
<evidence type="ECO:0000256" key="1">
    <source>
        <dbReference type="SAM" id="MobiDB-lite"/>
    </source>
</evidence>
<dbReference type="Pfam" id="PF12773">
    <property type="entry name" value="DZR"/>
    <property type="match status" value="1"/>
</dbReference>
<dbReference type="AlphaFoldDB" id="A0A1D3L2K0"/>
<dbReference type="GeneID" id="69055635"/>
<name>A0A1D3L2K0_9EURY</name>
<feature type="domain" description="SHOCT" evidence="2">
    <location>
        <begin position="190"/>
        <end position="217"/>
    </location>
</feature>
<evidence type="ECO:0000313" key="4">
    <source>
        <dbReference type="EMBL" id="SCG85739.1"/>
    </source>
</evidence>
<gene>
    <name evidence="4" type="ORF">MCBB_1181</name>
</gene>
<dbReference type="STRING" id="118062.MCBB_1181"/>
<evidence type="ECO:0000259" key="2">
    <source>
        <dbReference type="Pfam" id="PF09851"/>
    </source>
</evidence>
<reference evidence="4 5" key="1">
    <citation type="submission" date="2016-08" db="EMBL/GenBank/DDBJ databases">
        <authorList>
            <person name="Seilhamer J.J."/>
        </authorList>
    </citation>
    <scope>NUCLEOTIDE SEQUENCE [LARGE SCALE GENOMIC DNA]</scope>
    <source>
        <strain evidence="4">Buetzberg</strain>
    </source>
</reference>
<protein>
    <recommendedName>
        <fullName evidence="6">DZANK-type domain-containing protein</fullName>
    </recommendedName>
</protein>
<dbReference type="Proteomes" id="UP000094707">
    <property type="component" value="Chromosome I"/>
</dbReference>
<dbReference type="EMBL" id="LT607756">
    <property type="protein sequence ID" value="SCG85739.1"/>
    <property type="molecule type" value="Genomic_DNA"/>
</dbReference>
<evidence type="ECO:0008006" key="6">
    <source>
        <dbReference type="Google" id="ProtNLM"/>
    </source>
</evidence>
<organism evidence="4 5">
    <name type="scientific">Methanobacterium congolense</name>
    <dbReference type="NCBI Taxonomy" id="118062"/>
    <lineage>
        <taxon>Archaea</taxon>
        <taxon>Methanobacteriati</taxon>
        <taxon>Methanobacteriota</taxon>
        <taxon>Methanomada group</taxon>
        <taxon>Methanobacteria</taxon>
        <taxon>Methanobacteriales</taxon>
        <taxon>Methanobacteriaceae</taxon>
        <taxon>Methanobacterium</taxon>
    </lineage>
</organism>